<dbReference type="InterPro" id="IPR012337">
    <property type="entry name" value="RNaseH-like_sf"/>
</dbReference>
<dbReference type="GO" id="GO:0015074">
    <property type="term" value="P:DNA integration"/>
    <property type="evidence" value="ECO:0007669"/>
    <property type="project" value="InterPro"/>
</dbReference>
<evidence type="ECO:0000313" key="3">
    <source>
        <dbReference type="Proteomes" id="UP000014500"/>
    </source>
</evidence>
<dbReference type="SUPFAM" id="SSF53098">
    <property type="entry name" value="Ribonuclease H-like"/>
    <property type="match status" value="1"/>
</dbReference>
<dbReference type="EMBL" id="AFFK01016517">
    <property type="status" value="NOT_ANNOTATED_CDS"/>
    <property type="molecule type" value="Genomic_DNA"/>
</dbReference>
<dbReference type="Gene3D" id="3.30.420.10">
    <property type="entry name" value="Ribonuclease H-like superfamily/Ribonuclease H"/>
    <property type="match status" value="1"/>
</dbReference>
<dbReference type="PANTHER" id="PTHR37984">
    <property type="entry name" value="PROTEIN CBG26694"/>
    <property type="match status" value="1"/>
</dbReference>
<dbReference type="InterPro" id="IPR050951">
    <property type="entry name" value="Retrovirus_Pol_polyprotein"/>
</dbReference>
<dbReference type="Proteomes" id="UP000014500">
    <property type="component" value="Unassembled WGS sequence"/>
</dbReference>
<accession>T1ILP3</accession>
<dbReference type="STRING" id="126957.T1ILP3"/>
<dbReference type="GO" id="GO:0003676">
    <property type="term" value="F:nucleic acid binding"/>
    <property type="evidence" value="ECO:0007669"/>
    <property type="project" value="InterPro"/>
</dbReference>
<protein>
    <recommendedName>
        <fullName evidence="1">Integrase catalytic domain-containing protein</fullName>
    </recommendedName>
</protein>
<reference evidence="2" key="2">
    <citation type="submission" date="2015-02" db="UniProtKB">
        <authorList>
            <consortium name="EnsemblMetazoa"/>
        </authorList>
    </citation>
    <scope>IDENTIFICATION</scope>
</reference>
<proteinExistence type="predicted"/>
<dbReference type="EnsemblMetazoa" id="SMAR001879-RA">
    <property type="protein sequence ID" value="SMAR001879-PA"/>
    <property type="gene ID" value="SMAR001879"/>
</dbReference>
<dbReference type="InterPro" id="IPR001584">
    <property type="entry name" value="Integrase_cat-core"/>
</dbReference>
<dbReference type="PANTHER" id="PTHR37984:SF15">
    <property type="entry name" value="INTEGRASE CATALYTIC DOMAIN-CONTAINING PROTEIN"/>
    <property type="match status" value="1"/>
</dbReference>
<reference evidence="3" key="1">
    <citation type="submission" date="2011-05" db="EMBL/GenBank/DDBJ databases">
        <authorList>
            <person name="Richards S.R."/>
            <person name="Qu J."/>
            <person name="Jiang H."/>
            <person name="Jhangiani S.N."/>
            <person name="Agravi P."/>
            <person name="Goodspeed R."/>
            <person name="Gross S."/>
            <person name="Mandapat C."/>
            <person name="Jackson L."/>
            <person name="Mathew T."/>
            <person name="Pu L."/>
            <person name="Thornton R."/>
            <person name="Saada N."/>
            <person name="Wilczek-Boney K.B."/>
            <person name="Lee S."/>
            <person name="Kovar C."/>
            <person name="Wu Y."/>
            <person name="Scherer S.E."/>
            <person name="Worley K.C."/>
            <person name="Muzny D.M."/>
            <person name="Gibbs R."/>
        </authorList>
    </citation>
    <scope>NUCLEOTIDE SEQUENCE</scope>
    <source>
        <strain evidence="3">Brora</strain>
    </source>
</reference>
<name>T1ILP3_STRMM</name>
<dbReference type="AlphaFoldDB" id="T1ILP3"/>
<organism evidence="2 3">
    <name type="scientific">Strigamia maritima</name>
    <name type="common">European centipede</name>
    <name type="synonym">Geophilus maritimus</name>
    <dbReference type="NCBI Taxonomy" id="126957"/>
    <lineage>
        <taxon>Eukaryota</taxon>
        <taxon>Metazoa</taxon>
        <taxon>Ecdysozoa</taxon>
        <taxon>Arthropoda</taxon>
        <taxon>Myriapoda</taxon>
        <taxon>Chilopoda</taxon>
        <taxon>Pleurostigmophora</taxon>
        <taxon>Geophilomorpha</taxon>
        <taxon>Linotaeniidae</taxon>
        <taxon>Strigamia</taxon>
    </lineage>
</organism>
<evidence type="ECO:0000313" key="2">
    <source>
        <dbReference type="EnsemblMetazoa" id="SMAR001879-PA"/>
    </source>
</evidence>
<evidence type="ECO:0000259" key="1">
    <source>
        <dbReference type="PROSITE" id="PS50994"/>
    </source>
</evidence>
<dbReference type="HOGENOM" id="CLU_1840200_0_0_1"/>
<dbReference type="InterPro" id="IPR036397">
    <property type="entry name" value="RNaseH_sf"/>
</dbReference>
<keyword evidence="3" id="KW-1185">Reference proteome</keyword>
<feature type="domain" description="Integrase catalytic" evidence="1">
    <location>
        <begin position="65"/>
        <end position="140"/>
    </location>
</feature>
<sequence>MIFLFDSILFLALDLYNYVYIFPLSFHTISTHQVITSKSRVVVSDLVGYYHLVISPNIGSSQPHNKAYPWETICVDLCGPKPTAQSLKKWILVIVDQRTKYVELFPLATASSAIIAKKINEVACRWGHPSKIISDNGSQF</sequence>
<dbReference type="PROSITE" id="PS50994">
    <property type="entry name" value="INTEGRASE"/>
    <property type="match status" value="1"/>
</dbReference>
<dbReference type="PhylomeDB" id="T1ILP3"/>